<dbReference type="EMBL" id="LWDX02028091">
    <property type="protein sequence ID" value="OEL29239.1"/>
    <property type="molecule type" value="Genomic_DNA"/>
</dbReference>
<proteinExistence type="predicted"/>
<dbReference type="STRING" id="888268.A0A1E5VVX6"/>
<dbReference type="OrthoDB" id="620691at2759"/>
<dbReference type="PANTHER" id="PTHR35828">
    <property type="entry name" value="OS08G0203800 PROTEIN-RELATED"/>
    <property type="match status" value="1"/>
</dbReference>
<evidence type="ECO:0000259" key="1">
    <source>
        <dbReference type="Pfam" id="PF24523"/>
    </source>
</evidence>
<dbReference type="Pfam" id="PF24523">
    <property type="entry name" value="DUF7595"/>
    <property type="match status" value="1"/>
</dbReference>
<sequence>MEDDAPAPIPVNLLLQIAARSDPVTLVRCAAACRALRDAVAAPAFLRGGLRLRHAAEGRFVPTLLRGFFHQRRDRAEGEDPQLVDPWLPRGVPSPEPFRSFLSENTDLFEFYEPAAARGGLIALRSGSPDDAGVCDPMTGFLDFLGRPEIGAQSYVLLTDDCDGIGCRFRLLAANLQSSLSTADGACCCCCLQTQAYSSDEAGAWGAITETWVPGLPWGAKFVRPDALVLDGVAHWLCRSSDHQKYFVLTFSAGEASTTVTVIRAEEDDDDGRCRRLHGCKPKELLLVSSVEGRVSLLVAEQGLEISLWTAPHAADSGGIWTRQVVVDAEKARQAVAPRELPLSGRHELRWFGEKSGGVLTRLADPAVPVRGRFSNFSFYFMLEIVARRVRMVCRLRDSNVHMLFPYEMGLSFWLPKITPSIMQ</sequence>
<dbReference type="Proteomes" id="UP000095767">
    <property type="component" value="Unassembled WGS sequence"/>
</dbReference>
<comment type="caution">
    <text evidence="2">The sequence shown here is derived from an EMBL/GenBank/DDBJ whole genome shotgun (WGS) entry which is preliminary data.</text>
</comment>
<dbReference type="InterPro" id="IPR036047">
    <property type="entry name" value="F-box-like_dom_sf"/>
</dbReference>
<evidence type="ECO:0000313" key="3">
    <source>
        <dbReference type="Proteomes" id="UP000095767"/>
    </source>
</evidence>
<accession>A0A1E5VVX6</accession>
<protein>
    <recommendedName>
        <fullName evidence="1">DUF7595 domain-containing protein</fullName>
    </recommendedName>
</protein>
<dbReference type="InterPro" id="IPR056016">
    <property type="entry name" value="DUF7595"/>
</dbReference>
<evidence type="ECO:0000313" key="2">
    <source>
        <dbReference type="EMBL" id="OEL29239.1"/>
    </source>
</evidence>
<dbReference type="AlphaFoldDB" id="A0A1E5VVX6"/>
<dbReference type="PANTHER" id="PTHR35828:SF45">
    <property type="entry name" value="F-BOX DOMAIN-CONTAINING PROTEIN"/>
    <property type="match status" value="1"/>
</dbReference>
<organism evidence="2 3">
    <name type="scientific">Dichanthelium oligosanthes</name>
    <dbReference type="NCBI Taxonomy" id="888268"/>
    <lineage>
        <taxon>Eukaryota</taxon>
        <taxon>Viridiplantae</taxon>
        <taxon>Streptophyta</taxon>
        <taxon>Embryophyta</taxon>
        <taxon>Tracheophyta</taxon>
        <taxon>Spermatophyta</taxon>
        <taxon>Magnoliopsida</taxon>
        <taxon>Liliopsida</taxon>
        <taxon>Poales</taxon>
        <taxon>Poaceae</taxon>
        <taxon>PACMAD clade</taxon>
        <taxon>Panicoideae</taxon>
        <taxon>Panicodae</taxon>
        <taxon>Paniceae</taxon>
        <taxon>Dichantheliinae</taxon>
        <taxon>Dichanthelium</taxon>
    </lineage>
</organism>
<dbReference type="SUPFAM" id="SSF81383">
    <property type="entry name" value="F-box domain"/>
    <property type="match status" value="1"/>
</dbReference>
<reference evidence="2 3" key="1">
    <citation type="submission" date="2016-09" db="EMBL/GenBank/DDBJ databases">
        <title>The draft genome of Dichanthelium oligosanthes: A C3 panicoid grass species.</title>
        <authorList>
            <person name="Studer A.J."/>
            <person name="Schnable J.C."/>
            <person name="Brutnell T.P."/>
        </authorList>
    </citation>
    <scope>NUCLEOTIDE SEQUENCE [LARGE SCALE GENOMIC DNA]</scope>
    <source>
        <strain evidence="3">cv. Kellogg 1175</strain>
        <tissue evidence="2">Leaf</tissue>
    </source>
</reference>
<feature type="domain" description="DUF7595" evidence="1">
    <location>
        <begin position="105"/>
        <end position="363"/>
    </location>
</feature>
<gene>
    <name evidence="2" type="ORF">BAE44_0009744</name>
</gene>
<name>A0A1E5VVX6_9POAL</name>
<keyword evidence="3" id="KW-1185">Reference proteome</keyword>